<evidence type="ECO:0000313" key="2">
    <source>
        <dbReference type="EMBL" id="KMZ76964.1"/>
    </source>
</evidence>
<evidence type="ECO:0000256" key="1">
    <source>
        <dbReference type="SAM" id="MobiDB-lite"/>
    </source>
</evidence>
<feature type="compositionally biased region" description="Basic and acidic residues" evidence="1">
    <location>
        <begin position="217"/>
        <end position="237"/>
    </location>
</feature>
<accession>A0A0J9S2K1</accession>
<protein>
    <recommendedName>
        <fullName evidence="4">Pv-fam-c protein</fullName>
    </recommendedName>
</protein>
<proteinExistence type="predicted"/>
<reference evidence="2 3" key="1">
    <citation type="submission" date="2011-08" db="EMBL/GenBank/DDBJ databases">
        <title>The Genome Sequence of Plasmodium vivax India VII.</title>
        <authorList>
            <consortium name="The Broad Institute Genome Sequencing Platform"/>
            <consortium name="The Broad Institute Genome Sequencing Center for Infectious Disease"/>
            <person name="Neafsey D."/>
            <person name="Carlton J."/>
            <person name="Barnwell J."/>
            <person name="Collins W."/>
            <person name="Escalante A."/>
            <person name="Mullikin J."/>
            <person name="Saul A."/>
            <person name="Guigo R."/>
            <person name="Camara F."/>
            <person name="Young S.K."/>
            <person name="Zeng Q."/>
            <person name="Gargeya S."/>
            <person name="Fitzgerald M."/>
            <person name="Haas B."/>
            <person name="Abouelleil A."/>
            <person name="Alvarado L."/>
            <person name="Arachchi H.M."/>
            <person name="Berlin A."/>
            <person name="Brown A."/>
            <person name="Chapman S.B."/>
            <person name="Chen Z."/>
            <person name="Dunbar C."/>
            <person name="Freedman E."/>
            <person name="Gearin G."/>
            <person name="Gellesch M."/>
            <person name="Goldberg J."/>
            <person name="Griggs A."/>
            <person name="Gujja S."/>
            <person name="Heiman D."/>
            <person name="Howarth C."/>
            <person name="Larson L."/>
            <person name="Lui A."/>
            <person name="MacDonald P.J.P."/>
            <person name="Montmayeur A."/>
            <person name="Murphy C."/>
            <person name="Neiman D."/>
            <person name="Pearson M."/>
            <person name="Priest M."/>
            <person name="Roberts A."/>
            <person name="Saif S."/>
            <person name="Shea T."/>
            <person name="Shenoy N."/>
            <person name="Sisk P."/>
            <person name="Stolte C."/>
            <person name="Sykes S."/>
            <person name="Wortman J."/>
            <person name="Nusbaum C."/>
            <person name="Birren B."/>
        </authorList>
    </citation>
    <scope>NUCLEOTIDE SEQUENCE [LARGE SCALE GENOMIC DNA]</scope>
    <source>
        <strain evidence="2 3">India VII</strain>
    </source>
</reference>
<sequence length="319" mass="36966">MKNEIYINILLNRRNINIINGVKFGKILGYIQKKNKDGIDSWINKYESTLTDYLNKKQKSWKNIDRGKYCTNLNYIIDFIVQAIHNLNVFERIKWNHKVQTISKNTLLKYPLSDCTRNLDNYENNNLFFKKLILDLCEDIEYFNTNKMFPKNKNKCLKIISRLKYREKVLKDFFYTFRDKSIFYLNDKCSIDFIHKNLNNVSCNQAGEKPKTIVASEEARDTASSSDDRADQHRGEGATETEALKAAGPDDGLDNSEQVDPIPEDLTFSLPVNDDPPKLDTTYAAASLAGVSLFGTILYKVKYHRIIEILCASFIFYVI</sequence>
<dbReference type="EMBL" id="KQ234554">
    <property type="protein sequence ID" value="KMZ76964.1"/>
    <property type="molecule type" value="Genomic_DNA"/>
</dbReference>
<dbReference type="OrthoDB" id="10330228at2759"/>
<feature type="region of interest" description="Disordered" evidence="1">
    <location>
        <begin position="213"/>
        <end position="258"/>
    </location>
</feature>
<dbReference type="Proteomes" id="UP000053562">
    <property type="component" value="Unassembled WGS sequence"/>
</dbReference>
<dbReference type="AlphaFoldDB" id="A0A0J9S2K1"/>
<gene>
    <name evidence="2" type="ORF">PVIIG_05735</name>
</gene>
<organism evidence="2 3">
    <name type="scientific">Plasmodium vivax India VII</name>
    <dbReference type="NCBI Taxonomy" id="1077284"/>
    <lineage>
        <taxon>Eukaryota</taxon>
        <taxon>Sar</taxon>
        <taxon>Alveolata</taxon>
        <taxon>Apicomplexa</taxon>
        <taxon>Aconoidasida</taxon>
        <taxon>Haemosporida</taxon>
        <taxon>Plasmodiidae</taxon>
        <taxon>Plasmodium</taxon>
        <taxon>Plasmodium (Plasmodium)</taxon>
    </lineage>
</organism>
<evidence type="ECO:0008006" key="4">
    <source>
        <dbReference type="Google" id="ProtNLM"/>
    </source>
</evidence>
<evidence type="ECO:0000313" key="3">
    <source>
        <dbReference type="Proteomes" id="UP000053562"/>
    </source>
</evidence>
<name>A0A0J9S2K1_PLAVI</name>